<feature type="transmembrane region" description="Helical" evidence="1">
    <location>
        <begin position="12"/>
        <end position="37"/>
    </location>
</feature>
<reference evidence="5" key="2">
    <citation type="submission" date="2019-09" db="EMBL/GenBank/DDBJ databases">
        <title>Distinct polysaccharide growth profiles of human intestinal Prevotella copri isolates.</title>
        <authorList>
            <person name="Fehlner-Peach H."/>
            <person name="Magnabosco C."/>
            <person name="Raghavan V."/>
            <person name="Scher J.U."/>
            <person name="Tett A."/>
            <person name="Cox L.M."/>
            <person name="Gottsegen C."/>
            <person name="Watters A."/>
            <person name="Wiltshire- Gordon J.D."/>
            <person name="Segata N."/>
            <person name="Bonneau R."/>
            <person name="Littman D.R."/>
        </authorList>
    </citation>
    <scope>NUCLEOTIDE SEQUENCE [LARGE SCALE GENOMIC DNA]</scope>
    <source>
        <strain evidence="5">iAP146</strain>
    </source>
</reference>
<organism evidence="3 4">
    <name type="scientific">Segatella copri</name>
    <dbReference type="NCBI Taxonomy" id="165179"/>
    <lineage>
        <taxon>Bacteria</taxon>
        <taxon>Pseudomonadati</taxon>
        <taxon>Bacteroidota</taxon>
        <taxon>Bacteroidia</taxon>
        <taxon>Bacteroidales</taxon>
        <taxon>Prevotellaceae</taxon>
        <taxon>Segatella</taxon>
    </lineage>
</organism>
<dbReference type="Proteomes" id="UP000420707">
    <property type="component" value="Unassembled WGS sequence"/>
</dbReference>
<evidence type="ECO:0000313" key="5">
    <source>
        <dbReference type="Proteomes" id="UP000420707"/>
    </source>
</evidence>
<proteinExistence type="predicted"/>
<comment type="caution">
    <text evidence="3">The sequence shown here is derived from an EMBL/GenBank/DDBJ whole genome shotgun (WGS) entry which is preliminary data.</text>
</comment>
<gene>
    <name evidence="3" type="ORF">DXC61_12395</name>
    <name evidence="2" type="ORF">F7D90_04540</name>
</gene>
<dbReference type="EMBL" id="VZCR01000027">
    <property type="protein sequence ID" value="MQN31231.1"/>
    <property type="molecule type" value="Genomic_DNA"/>
</dbReference>
<dbReference type="Proteomes" id="UP000261187">
    <property type="component" value="Unassembled WGS sequence"/>
</dbReference>
<dbReference type="AlphaFoldDB" id="A0AA92SWV8"/>
<accession>A0AA92SWV8</accession>
<evidence type="ECO:0000313" key="2">
    <source>
        <dbReference type="EMBL" id="MQN31231.1"/>
    </source>
</evidence>
<dbReference type="RefSeq" id="WP_117695388.1">
    <property type="nucleotide sequence ID" value="NZ_QSSA01000030.1"/>
</dbReference>
<reference evidence="2" key="3">
    <citation type="submission" date="2023-08" db="EMBL/GenBank/DDBJ databases">
        <title>Distinct polysaccharide growth profiles of human intestinal Prevotella copri isolates.</title>
        <authorList>
            <person name="Fehlner-Peach H."/>
            <person name="Magnabosco C."/>
            <person name="Raghavan V."/>
            <person name="Scher J.U."/>
            <person name="Tett A."/>
            <person name="Cox L.M."/>
            <person name="Gottsegen C."/>
            <person name="Watters A."/>
            <person name="Wiltshire- Gordon J.D."/>
            <person name="Segata N."/>
            <person name="Bonneau R."/>
            <person name="Littman D.R."/>
        </authorList>
    </citation>
    <scope>NUCLEOTIDE SEQUENCE</scope>
    <source>
        <strain evidence="2">IAP146</strain>
    </source>
</reference>
<keyword evidence="1" id="KW-0812">Transmembrane</keyword>
<evidence type="ECO:0000313" key="4">
    <source>
        <dbReference type="Proteomes" id="UP000261187"/>
    </source>
</evidence>
<evidence type="ECO:0000256" key="1">
    <source>
        <dbReference type="SAM" id="Phobius"/>
    </source>
</evidence>
<dbReference type="EMBL" id="QSSA01000030">
    <property type="protein sequence ID" value="RGL57063.1"/>
    <property type="molecule type" value="Genomic_DNA"/>
</dbReference>
<name>A0AA92SWV8_9BACT</name>
<keyword evidence="1" id="KW-0472">Membrane</keyword>
<keyword evidence="1" id="KW-1133">Transmembrane helix</keyword>
<sequence length="281" mass="32352">MDIGRKNKESFWPSYVDIMTTLFAVMLILFAVSYARFKLKEGQLEMLVNEYKDIIDVYSTVDSIDNSGYYAYDTLYLKHTLTVSIAYQDKEYDISSKLKYDLTDKRKADEKRDSIRQAGLLVQNIIYDLEKSNSDSKNIKFLVVIEGQSSKIPFNDNDWQNNETLSFLRAKFLRKFWTDPVSEGGCGLFQHTSENDADSKCEIIVAGSGEGGVPRYFYKGGENPITLNPNEAKYKTINEVTPQEFLAWRDVEQQNQRFLINIIPIIGNIDVTKAKFENIKK</sequence>
<protein>
    <submittedName>
        <fullName evidence="3">Uncharacterized protein</fullName>
    </submittedName>
</protein>
<reference evidence="3 4" key="1">
    <citation type="submission" date="2018-08" db="EMBL/GenBank/DDBJ databases">
        <title>A genome reference for cultivated species of the human gut microbiota.</title>
        <authorList>
            <person name="Zou Y."/>
            <person name="Xue W."/>
            <person name="Luo G."/>
        </authorList>
    </citation>
    <scope>NUCLEOTIDE SEQUENCE [LARGE SCALE GENOMIC DNA]</scope>
    <source>
        <strain evidence="3 4">TF06-40</strain>
    </source>
</reference>
<evidence type="ECO:0000313" key="3">
    <source>
        <dbReference type="EMBL" id="RGL57063.1"/>
    </source>
</evidence>